<gene>
    <name evidence="2" type="ORF">OJ252_3019</name>
</gene>
<feature type="region of interest" description="Disordered" evidence="1">
    <location>
        <begin position="265"/>
        <end position="286"/>
    </location>
</feature>
<keyword evidence="3" id="KW-1185">Reference proteome</keyword>
<name>A0ABQ8P3H1_9CRYT</name>
<evidence type="ECO:0000256" key="1">
    <source>
        <dbReference type="SAM" id="MobiDB-lite"/>
    </source>
</evidence>
<protein>
    <submittedName>
        <fullName evidence="2">Uncharacterized protein</fullName>
    </submittedName>
</protein>
<feature type="compositionally biased region" description="Low complexity" evidence="1">
    <location>
        <begin position="198"/>
        <end position="211"/>
    </location>
</feature>
<accession>A0ABQ8P3H1</accession>
<evidence type="ECO:0000313" key="2">
    <source>
        <dbReference type="EMBL" id="KAJ1606850.1"/>
    </source>
</evidence>
<proteinExistence type="predicted"/>
<dbReference type="Proteomes" id="UP001071777">
    <property type="component" value="Unassembled WGS sequence"/>
</dbReference>
<feature type="region of interest" description="Disordered" evidence="1">
    <location>
        <begin position="178"/>
        <end position="223"/>
    </location>
</feature>
<organism evidence="2 3">
    <name type="scientific">Cryptosporidium canis</name>
    <dbReference type="NCBI Taxonomy" id="195482"/>
    <lineage>
        <taxon>Eukaryota</taxon>
        <taxon>Sar</taxon>
        <taxon>Alveolata</taxon>
        <taxon>Apicomplexa</taxon>
        <taxon>Conoidasida</taxon>
        <taxon>Coccidia</taxon>
        <taxon>Eucoccidiorida</taxon>
        <taxon>Eimeriorina</taxon>
        <taxon>Cryptosporidiidae</taxon>
        <taxon>Cryptosporidium</taxon>
    </lineage>
</organism>
<dbReference type="EMBL" id="JAPCXB010000129">
    <property type="protein sequence ID" value="KAJ1606850.1"/>
    <property type="molecule type" value="Genomic_DNA"/>
</dbReference>
<reference evidence="2" key="1">
    <citation type="submission" date="2022-10" db="EMBL/GenBank/DDBJ databases">
        <title>Adaptive evolution leads to modifications in subtelomeric GC content in a zoonotic Cryptosporidium species.</title>
        <authorList>
            <person name="Li J."/>
            <person name="Feng Y."/>
            <person name="Xiao L."/>
        </authorList>
    </citation>
    <scope>NUCLEOTIDE SEQUENCE</scope>
    <source>
        <strain evidence="2">25894</strain>
    </source>
</reference>
<comment type="caution">
    <text evidence="2">The sequence shown here is derived from an EMBL/GenBank/DDBJ whole genome shotgun (WGS) entry which is preliminary data.</text>
</comment>
<sequence>MAFRESVEVVDGLVKQQMVNLERYGRFIGGSRRPGEINIQDARKIVHIRHPRYEPSSRAVSDVKSMRETARDLEGDDVLSAALSALSPSFGPYFVSCTSPSFGDYRVLESMGDRFDPLCFDEGLIYEEGYLLSNEAQDYYCRSGLERSHFPLELQGELELDILEDFLNKTAFPDFKAHTPSSKFGEEPASSLHLDSRASAGQAPASQQSGAIPESSSDSDSNILPKCRSLPEVSLSPKSCLSPIFTPRNTHISDDFSVRLVNRSISRPRPESSLATQDHEPTRTLEGTEYCHTSSFFTANSVE</sequence>
<evidence type="ECO:0000313" key="3">
    <source>
        <dbReference type="Proteomes" id="UP001071777"/>
    </source>
</evidence>